<name>A0A1G4G4Q8_9BACT</name>
<dbReference type="NCBIfam" id="TIGR00087">
    <property type="entry name" value="surE"/>
    <property type="match status" value="1"/>
</dbReference>
<evidence type="ECO:0000256" key="4">
    <source>
        <dbReference type="ARBA" id="ARBA00022801"/>
    </source>
</evidence>
<feature type="binding site" evidence="5">
    <location>
        <position position="104"/>
    </location>
    <ligand>
        <name>a divalent metal cation</name>
        <dbReference type="ChEBI" id="CHEBI:60240"/>
    </ligand>
</feature>
<feature type="binding site" evidence="5">
    <location>
        <position position="17"/>
    </location>
    <ligand>
        <name>a divalent metal cation</name>
        <dbReference type="ChEBI" id="CHEBI:60240"/>
    </ligand>
</feature>
<dbReference type="NCBIfam" id="NF001490">
    <property type="entry name" value="PRK00346.1-4"/>
    <property type="match status" value="1"/>
</dbReference>
<dbReference type="PANTHER" id="PTHR30457:SF0">
    <property type="entry name" value="PHOSPHATASE, PUTATIVE (AFU_ORTHOLOGUE AFUA_4G01070)-RELATED"/>
    <property type="match status" value="1"/>
</dbReference>
<gene>
    <name evidence="5 7" type="primary">surE</name>
    <name evidence="7" type="ORF">ING2E5A_0693</name>
</gene>
<proteinExistence type="inferred from homology"/>
<comment type="catalytic activity">
    <reaction evidence="1 5">
        <text>a ribonucleoside 5'-phosphate + H2O = a ribonucleoside + phosphate</text>
        <dbReference type="Rhea" id="RHEA:12484"/>
        <dbReference type="ChEBI" id="CHEBI:15377"/>
        <dbReference type="ChEBI" id="CHEBI:18254"/>
        <dbReference type="ChEBI" id="CHEBI:43474"/>
        <dbReference type="ChEBI" id="CHEBI:58043"/>
        <dbReference type="EC" id="3.1.3.5"/>
    </reaction>
</comment>
<comment type="subcellular location">
    <subcellularLocation>
        <location evidence="5">Cytoplasm</location>
    </subcellularLocation>
</comment>
<feature type="binding site" evidence="5">
    <location>
        <position position="18"/>
    </location>
    <ligand>
        <name>a divalent metal cation</name>
        <dbReference type="ChEBI" id="CHEBI:60240"/>
    </ligand>
</feature>
<protein>
    <recommendedName>
        <fullName evidence="5">5'-nucleotidase SurE</fullName>
        <ecNumber evidence="5">3.1.3.5</ecNumber>
    </recommendedName>
    <alternativeName>
        <fullName evidence="5">Nucleoside 5'-monophosphate phosphohydrolase</fullName>
    </alternativeName>
</protein>
<dbReference type="InterPro" id="IPR002828">
    <property type="entry name" value="SurE-like_Pase/nucleotidase"/>
</dbReference>
<dbReference type="InterPro" id="IPR030048">
    <property type="entry name" value="SurE"/>
</dbReference>
<keyword evidence="3 5" id="KW-0479">Metal-binding</keyword>
<dbReference type="STRING" id="1642646.ING2E5A_0693"/>
<dbReference type="GO" id="GO:0008253">
    <property type="term" value="F:5'-nucleotidase activity"/>
    <property type="evidence" value="ECO:0007669"/>
    <property type="project" value="UniProtKB-UniRule"/>
</dbReference>
<evidence type="ECO:0000259" key="6">
    <source>
        <dbReference type="Pfam" id="PF01975"/>
    </source>
</evidence>
<dbReference type="Gene3D" id="3.40.1210.10">
    <property type="entry name" value="Survival protein SurE-like phosphatase/nucleotidase"/>
    <property type="match status" value="1"/>
</dbReference>
<feature type="binding site" evidence="5">
    <location>
        <position position="48"/>
    </location>
    <ligand>
        <name>a divalent metal cation</name>
        <dbReference type="ChEBI" id="CHEBI:60240"/>
    </ligand>
</feature>
<dbReference type="SUPFAM" id="SSF64167">
    <property type="entry name" value="SurE-like"/>
    <property type="match status" value="1"/>
</dbReference>
<dbReference type="GO" id="GO:0046872">
    <property type="term" value="F:metal ion binding"/>
    <property type="evidence" value="ECO:0007669"/>
    <property type="project" value="UniProtKB-UniRule"/>
</dbReference>
<evidence type="ECO:0000256" key="5">
    <source>
        <dbReference type="HAMAP-Rule" id="MF_00060"/>
    </source>
</evidence>
<dbReference type="Pfam" id="PF01975">
    <property type="entry name" value="SurE"/>
    <property type="match status" value="1"/>
</dbReference>
<reference evidence="7 8" key="1">
    <citation type="submission" date="2016-08" db="EMBL/GenBank/DDBJ databases">
        <authorList>
            <person name="Seilhamer J.J."/>
        </authorList>
    </citation>
    <scope>NUCLEOTIDE SEQUENCE [LARGE SCALE GENOMIC DNA]</scope>
    <source>
        <strain evidence="7">ING2-E5A</strain>
    </source>
</reference>
<dbReference type="GO" id="GO:0000166">
    <property type="term" value="F:nucleotide binding"/>
    <property type="evidence" value="ECO:0007669"/>
    <property type="project" value="UniProtKB-KW"/>
</dbReference>
<evidence type="ECO:0000256" key="3">
    <source>
        <dbReference type="ARBA" id="ARBA00022723"/>
    </source>
</evidence>
<comment type="function">
    <text evidence="5">Nucleotidase that shows phosphatase activity on nucleoside 5'-monophosphates.</text>
</comment>
<dbReference type="HAMAP" id="MF_00060">
    <property type="entry name" value="SurE"/>
    <property type="match status" value="1"/>
</dbReference>
<dbReference type="AlphaFoldDB" id="A0A1G4G4Q8"/>
<dbReference type="EMBL" id="LT608328">
    <property type="protein sequence ID" value="SCM56038.1"/>
    <property type="molecule type" value="Genomic_DNA"/>
</dbReference>
<dbReference type="GO" id="GO:0005737">
    <property type="term" value="C:cytoplasm"/>
    <property type="evidence" value="ECO:0007669"/>
    <property type="project" value="UniProtKB-SubCell"/>
</dbReference>
<dbReference type="RefSeq" id="WP_394332592.1">
    <property type="nucleotide sequence ID" value="NZ_JAQVII010000025.1"/>
</dbReference>
<evidence type="ECO:0000313" key="8">
    <source>
        <dbReference type="Proteomes" id="UP000178485"/>
    </source>
</evidence>
<dbReference type="PANTHER" id="PTHR30457">
    <property type="entry name" value="5'-NUCLEOTIDASE SURE"/>
    <property type="match status" value="1"/>
</dbReference>
<keyword evidence="8" id="KW-1185">Reference proteome</keyword>
<accession>A0A1G4G4Q8</accession>
<sequence length="258" mass="28444">MKRVINNRKPLILVTNDDGYQAKGIVSLIEAMRELGDVVVFAPELHQSGMSSAISTSQPLRSRIYRQEEGLTAYMCTGTPVDCVKLALNKFMDRKPDLLVSGINHGSNAGISVIYSGTMGAAIEGCIFDVPSFGVSLCEYAHDADFTHACKVALRVAKTILDKGLPKGICLNVNVPQGETKGIKITSQTHGKWVNEYFQSTDGNGRDVFWITGNFENWEEDNENTDEWALANGYAAVVPVRIDMTAHDLIPELKKWEF</sequence>
<comment type="similarity">
    <text evidence="2 5">Belongs to the SurE nucleotidase family.</text>
</comment>
<comment type="cofactor">
    <cofactor evidence="5">
        <name>a divalent metal cation</name>
        <dbReference type="ChEBI" id="CHEBI:60240"/>
    </cofactor>
    <text evidence="5">Binds 1 divalent metal cation per subunit.</text>
</comment>
<keyword evidence="4 5" id="KW-0378">Hydrolase</keyword>
<keyword evidence="5" id="KW-0963">Cytoplasm</keyword>
<feature type="domain" description="Survival protein SurE-like phosphatase/nucleotidase" evidence="6">
    <location>
        <begin position="12"/>
        <end position="193"/>
    </location>
</feature>
<evidence type="ECO:0000313" key="7">
    <source>
        <dbReference type="EMBL" id="SCM56038.1"/>
    </source>
</evidence>
<dbReference type="KEGG" id="pmuc:ING2E5A_0693"/>
<dbReference type="InterPro" id="IPR036523">
    <property type="entry name" value="SurE-like_sf"/>
</dbReference>
<dbReference type="Proteomes" id="UP000178485">
    <property type="component" value="Chromosome i"/>
</dbReference>
<organism evidence="7 8">
    <name type="scientific">Petrimonas mucosa</name>
    <dbReference type="NCBI Taxonomy" id="1642646"/>
    <lineage>
        <taxon>Bacteria</taxon>
        <taxon>Pseudomonadati</taxon>
        <taxon>Bacteroidota</taxon>
        <taxon>Bacteroidia</taxon>
        <taxon>Bacteroidales</taxon>
        <taxon>Dysgonomonadaceae</taxon>
        <taxon>Petrimonas</taxon>
    </lineage>
</organism>
<dbReference type="EC" id="3.1.3.5" evidence="5"/>
<dbReference type="NCBIfam" id="NF001492">
    <property type="entry name" value="PRK00346.2-2"/>
    <property type="match status" value="1"/>
</dbReference>
<evidence type="ECO:0000256" key="1">
    <source>
        <dbReference type="ARBA" id="ARBA00000815"/>
    </source>
</evidence>
<evidence type="ECO:0000256" key="2">
    <source>
        <dbReference type="ARBA" id="ARBA00011062"/>
    </source>
</evidence>
<keyword evidence="5" id="KW-0547">Nucleotide-binding</keyword>